<gene>
    <name evidence="10" type="primary">plsY</name>
    <name evidence="11" type="ORF">H9635_12770</name>
</gene>
<keyword evidence="12" id="KW-1185">Reference proteome</keyword>
<accession>A0ABR8Y0B8</accession>
<dbReference type="HAMAP" id="MF_01043">
    <property type="entry name" value="PlsY"/>
    <property type="match status" value="1"/>
</dbReference>
<feature type="transmembrane region" description="Helical" evidence="10">
    <location>
        <begin position="143"/>
        <end position="168"/>
    </location>
</feature>
<dbReference type="EMBL" id="JACSPZ010000006">
    <property type="protein sequence ID" value="MBD8037616.1"/>
    <property type="molecule type" value="Genomic_DNA"/>
</dbReference>
<dbReference type="RefSeq" id="WP_191700697.1">
    <property type="nucleotide sequence ID" value="NZ_JACSPZ010000006.1"/>
</dbReference>
<keyword evidence="6 10" id="KW-0443">Lipid metabolism</keyword>
<evidence type="ECO:0000256" key="5">
    <source>
        <dbReference type="ARBA" id="ARBA00022989"/>
    </source>
</evidence>
<protein>
    <recommendedName>
        <fullName evidence="10">Glycerol-3-phosphate acyltransferase</fullName>
    </recommendedName>
    <alternativeName>
        <fullName evidence="10">Acyl-PO4 G3P acyltransferase</fullName>
    </alternativeName>
    <alternativeName>
        <fullName evidence="10">Acyl-phosphate--glycerol-3-phosphate acyltransferase</fullName>
    </alternativeName>
    <alternativeName>
        <fullName evidence="10">G3P acyltransferase</fullName>
        <shortName evidence="10">GPAT</shortName>
        <ecNumber evidence="10">2.3.1.275</ecNumber>
    </alternativeName>
    <alternativeName>
        <fullName evidence="10">Lysophosphatidic acid synthase</fullName>
        <shortName evidence="10">LPA synthase</shortName>
    </alternativeName>
</protein>
<evidence type="ECO:0000313" key="12">
    <source>
        <dbReference type="Proteomes" id="UP000619101"/>
    </source>
</evidence>
<dbReference type="Pfam" id="PF02660">
    <property type="entry name" value="G3P_acyltransf"/>
    <property type="match status" value="1"/>
</dbReference>
<evidence type="ECO:0000256" key="8">
    <source>
        <dbReference type="ARBA" id="ARBA00023209"/>
    </source>
</evidence>
<dbReference type="SMART" id="SM01207">
    <property type="entry name" value="G3P_acyltransf"/>
    <property type="match status" value="1"/>
</dbReference>
<feature type="transmembrane region" description="Helical" evidence="10">
    <location>
        <begin position="75"/>
        <end position="93"/>
    </location>
</feature>
<dbReference type="EC" id="2.3.1.275" evidence="10"/>
<comment type="catalytic activity">
    <reaction evidence="10">
        <text>an acyl phosphate + sn-glycerol 3-phosphate = a 1-acyl-sn-glycero-3-phosphate + phosphate</text>
        <dbReference type="Rhea" id="RHEA:34075"/>
        <dbReference type="ChEBI" id="CHEBI:43474"/>
        <dbReference type="ChEBI" id="CHEBI:57597"/>
        <dbReference type="ChEBI" id="CHEBI:57970"/>
        <dbReference type="ChEBI" id="CHEBI:59918"/>
        <dbReference type="EC" id="2.3.1.275"/>
    </reaction>
</comment>
<comment type="pathway">
    <text evidence="10">Lipid metabolism; phospholipid metabolism.</text>
</comment>
<dbReference type="PANTHER" id="PTHR30309">
    <property type="entry name" value="INNER MEMBRANE PROTEIN YGIH"/>
    <property type="match status" value="1"/>
</dbReference>
<keyword evidence="5 10" id="KW-1133">Transmembrane helix</keyword>
<keyword evidence="7 10" id="KW-0472">Membrane</keyword>
<comment type="subcellular location">
    <subcellularLocation>
        <location evidence="10">Cell membrane</location>
        <topology evidence="10">Multi-pass membrane protein</topology>
    </subcellularLocation>
</comment>
<dbReference type="PANTHER" id="PTHR30309:SF0">
    <property type="entry name" value="GLYCEROL-3-PHOSPHATE ACYLTRANSFERASE-RELATED"/>
    <property type="match status" value="1"/>
</dbReference>
<sequence length="184" mass="19255">MLFIIASYLLGTILIAAVVAKIKGVKLHEQNSGNLGARNAGRTLGKSAFVIVAIGDGLKGVAIVVAGRVLELPELTIAVAIIAVVLGHLYPFWNSGKGGKGVATVIGAMLAFSPLIFLSFLAGFLICLGITKSATLSMGGGFIVYGIVTGIYIEVGFIVSIALLLVIWKQRHSIIERVKPNVLE</sequence>
<evidence type="ECO:0000256" key="6">
    <source>
        <dbReference type="ARBA" id="ARBA00023098"/>
    </source>
</evidence>
<comment type="caution">
    <text evidence="11">The sequence shown here is derived from an EMBL/GenBank/DDBJ whole genome shotgun (WGS) entry which is preliminary data.</text>
</comment>
<organism evidence="11 12">
    <name type="scientific">Solibacillus faecavium</name>
    <dbReference type="NCBI Taxonomy" id="2762221"/>
    <lineage>
        <taxon>Bacteria</taxon>
        <taxon>Bacillati</taxon>
        <taxon>Bacillota</taxon>
        <taxon>Bacilli</taxon>
        <taxon>Bacillales</taxon>
        <taxon>Caryophanaceae</taxon>
        <taxon>Solibacillus</taxon>
    </lineage>
</organism>
<feature type="transmembrane region" description="Helical" evidence="10">
    <location>
        <begin position="105"/>
        <end position="131"/>
    </location>
</feature>
<evidence type="ECO:0000256" key="4">
    <source>
        <dbReference type="ARBA" id="ARBA00022692"/>
    </source>
</evidence>
<keyword evidence="9 10" id="KW-1208">Phospholipid metabolism</keyword>
<evidence type="ECO:0000256" key="10">
    <source>
        <dbReference type="HAMAP-Rule" id="MF_01043"/>
    </source>
</evidence>
<evidence type="ECO:0000256" key="1">
    <source>
        <dbReference type="ARBA" id="ARBA00022475"/>
    </source>
</evidence>
<keyword evidence="11" id="KW-0012">Acyltransferase</keyword>
<comment type="caution">
    <text evidence="10">Lacks conserved residue(s) required for the propagation of feature annotation.</text>
</comment>
<reference evidence="11 12" key="1">
    <citation type="submission" date="2020-08" db="EMBL/GenBank/DDBJ databases">
        <title>A Genomic Blueprint of the Chicken Gut Microbiome.</title>
        <authorList>
            <person name="Gilroy R."/>
            <person name="Ravi A."/>
            <person name="Getino M."/>
            <person name="Pursley I."/>
            <person name="Horton D.L."/>
            <person name="Alikhan N.-F."/>
            <person name="Baker D."/>
            <person name="Gharbi K."/>
            <person name="Hall N."/>
            <person name="Watson M."/>
            <person name="Adriaenssens E.M."/>
            <person name="Foster-Nyarko E."/>
            <person name="Jarju S."/>
            <person name="Secka A."/>
            <person name="Antonio M."/>
            <person name="Oren A."/>
            <person name="Chaudhuri R."/>
            <person name="La Ragione R.M."/>
            <person name="Hildebrand F."/>
            <person name="Pallen M.J."/>
        </authorList>
    </citation>
    <scope>NUCLEOTIDE SEQUENCE [LARGE SCALE GENOMIC DNA]</scope>
    <source>
        <strain evidence="11 12">A46</strain>
    </source>
</reference>
<comment type="similarity">
    <text evidence="10">Belongs to the PlsY family.</text>
</comment>
<name>A0ABR8Y0B8_9BACL</name>
<keyword evidence="2 10" id="KW-0444">Lipid biosynthesis</keyword>
<evidence type="ECO:0000313" key="11">
    <source>
        <dbReference type="EMBL" id="MBD8037616.1"/>
    </source>
</evidence>
<evidence type="ECO:0000256" key="3">
    <source>
        <dbReference type="ARBA" id="ARBA00022679"/>
    </source>
</evidence>
<evidence type="ECO:0000256" key="2">
    <source>
        <dbReference type="ARBA" id="ARBA00022516"/>
    </source>
</evidence>
<dbReference type="GO" id="GO:0016746">
    <property type="term" value="F:acyltransferase activity"/>
    <property type="evidence" value="ECO:0007669"/>
    <property type="project" value="UniProtKB-KW"/>
</dbReference>
<keyword evidence="3 10" id="KW-0808">Transferase</keyword>
<comment type="function">
    <text evidence="10">Catalyzes the transfer of an acyl group from acyl-phosphate (acyl-PO(4)) to glycerol-3-phosphate (G3P) to form lysophosphatidic acid (LPA). This enzyme utilizes acyl-phosphate as fatty acyl donor, but not acyl-CoA or acyl-ACP.</text>
</comment>
<comment type="subunit">
    <text evidence="10">Probably interacts with PlsX.</text>
</comment>
<keyword evidence="1 10" id="KW-1003">Cell membrane</keyword>
<proteinExistence type="inferred from homology"/>
<evidence type="ECO:0000256" key="9">
    <source>
        <dbReference type="ARBA" id="ARBA00023264"/>
    </source>
</evidence>
<evidence type="ECO:0000256" key="7">
    <source>
        <dbReference type="ARBA" id="ARBA00023136"/>
    </source>
</evidence>
<dbReference type="InterPro" id="IPR003811">
    <property type="entry name" value="G3P_acylTferase_PlsY"/>
</dbReference>
<keyword evidence="4 10" id="KW-0812">Transmembrane</keyword>
<keyword evidence="8 10" id="KW-0594">Phospholipid biosynthesis</keyword>
<dbReference type="Proteomes" id="UP000619101">
    <property type="component" value="Unassembled WGS sequence"/>
</dbReference>